<dbReference type="AlphaFoldDB" id="A0A1F6NM24"/>
<evidence type="ECO:0000313" key="2">
    <source>
        <dbReference type="Proteomes" id="UP000178349"/>
    </source>
</evidence>
<dbReference type="Proteomes" id="UP000178349">
    <property type="component" value="Unassembled WGS sequence"/>
</dbReference>
<comment type="caution">
    <text evidence="1">The sequence shown here is derived from an EMBL/GenBank/DDBJ whole genome shotgun (WGS) entry which is preliminary data.</text>
</comment>
<evidence type="ECO:0000313" key="1">
    <source>
        <dbReference type="EMBL" id="OGH84961.1"/>
    </source>
</evidence>
<gene>
    <name evidence="1" type="ORF">A2493_01940</name>
</gene>
<accession>A0A1F6NM24</accession>
<name>A0A1F6NM24_9BACT</name>
<protein>
    <submittedName>
        <fullName evidence="1">Uncharacterized protein</fullName>
    </submittedName>
</protein>
<sequence>MNDVIKFGKKLFTFSVVAMTLAWSLGVSALVPSVVHAEGECPVLSAGDLVKLQGQSAVFLLNSQMERLYFPNAEVYKTWYTDFSGVNNLTQTCFSAYPQTATAPYGVSYRPGSMLIKEVVSPDVYVVEPNGTKSKIASESVASALYGSNWASKVRDTDSAWFTTVYPQVGITVSSAMPHNGMLVKKSDSASVYFVQDGKLHMVEGTLGAAAASVQTVSDSVFATVEDSGSTVTKATVLDTLANFGQSVTPTPSSNVAVSLSASTPATATLPMNATHVEFTKFNVSGSGTLDTVVLHRTGVGSYDDLSNVYLYDGSTRLTSGRTVSSDGNLVTFTNVKLALSSYAKTLTVVGDLSSSAASGDQEGFEVVEVNGKTISGVAGNIMPVGSVAISAVTVDNSGTSGTFALGSSEVEVGRGTINAGSATHDVMVKSIALTNAGSLSNDYLTNLKLTIGSTNVATTASMTGDKVVFSLATPYSITKGDTKTFTVYADNNGGRTADTVKLYVDETSDVVVTDVQFPLYGTNLTNSFASGDQTYTVTGGDITLSNSGPAAQNIGKNVTGVTVQNFSFTSTNAVTVKNTKVWVYLTSNGTTVNTSTTNLNYVKNVKIVDTDDNNRTIVGPQAAFGTGTTLDVNGYYKVFTDSFDVAAATTRHFAVVVDIDTNMPSNYTVNTVVDFSGSNYVKYADNSQYVSASTIVPNTITGNKMTVAGAQLTVSRTTPPASPSVVKGASDIEALGVLLTAGSASDLKVTSMKLRVFASSSAITGNDGDTAANTAVNTVAVYEEGSSTPIFTKNLSSLSGTIGAGGYYYVQATGLSYKLSAGVSKKLIVKLGLKDTLSATTYVSVDLDGDDDIDVETYADGKSVTENTTATINASSPVFATISSAGTMTVAVDGNTPTANVVLSGTTNKVMSIYKFTPSNESFTLTGAKFTVDASSKADNISKVMVSYKNLAGTTVTKECYLNDAGTCTFTDGQLDAYFPVNQTSLVTVSANFATVTGGADSGDAVKLGFAKQSAQFSTVANLTNDFILLGEASNSKLYGNTDSVTLVDSTITAQTVRKTSVSVAKIALDSQGTLAQDPVGAFTFTSEGESGSNQNSTLGTVTVKLTGSLIAGSAGNDTAAVSIYSGTTFDSAHLMGSGTITGLDTSTSTQVDIALTANREWSGAKTVYVVVDTTDADFVDPSSTNSSLTTQLVSYTWDDGSTTAITPVAGIPLYGSTKTY</sequence>
<organism evidence="1 2">
    <name type="scientific">Candidatus Magasanikbacteria bacterium RIFOXYC12_FULL_33_11</name>
    <dbReference type="NCBI Taxonomy" id="1798701"/>
    <lineage>
        <taxon>Bacteria</taxon>
        <taxon>Candidatus Magasanikiibacteriota</taxon>
    </lineage>
</organism>
<reference evidence="1 2" key="1">
    <citation type="journal article" date="2016" name="Nat. Commun.">
        <title>Thousands of microbial genomes shed light on interconnected biogeochemical processes in an aquifer system.</title>
        <authorList>
            <person name="Anantharaman K."/>
            <person name="Brown C.T."/>
            <person name="Hug L.A."/>
            <person name="Sharon I."/>
            <person name="Castelle C.J."/>
            <person name="Probst A.J."/>
            <person name="Thomas B.C."/>
            <person name="Singh A."/>
            <person name="Wilkins M.J."/>
            <person name="Karaoz U."/>
            <person name="Brodie E.L."/>
            <person name="Williams K.H."/>
            <person name="Hubbard S.S."/>
            <person name="Banfield J.F."/>
        </authorList>
    </citation>
    <scope>NUCLEOTIDE SEQUENCE [LARGE SCALE GENOMIC DNA]</scope>
</reference>
<dbReference type="EMBL" id="MFQW01000053">
    <property type="protein sequence ID" value="OGH84961.1"/>
    <property type="molecule type" value="Genomic_DNA"/>
</dbReference>
<proteinExistence type="predicted"/>